<dbReference type="eggNOG" id="COG3971">
    <property type="taxonomic scope" value="Bacteria"/>
</dbReference>
<dbReference type="InterPro" id="IPR011234">
    <property type="entry name" value="Fumarylacetoacetase-like_C"/>
</dbReference>
<evidence type="ECO:0000313" key="4">
    <source>
        <dbReference type="Proteomes" id="UP000004080"/>
    </source>
</evidence>
<dbReference type="PANTHER" id="PTHR30143:SF0">
    <property type="entry name" value="2-KETO-4-PENTENOATE HYDRATASE"/>
    <property type="match status" value="1"/>
</dbReference>
<comment type="caution">
    <text evidence="3">The sequence shown here is derived from an EMBL/GenBank/DDBJ whole genome shotgun (WGS) entry which is preliminary data.</text>
</comment>
<dbReference type="InterPro" id="IPR036663">
    <property type="entry name" value="Fumarylacetoacetase_C_sf"/>
</dbReference>
<dbReference type="GO" id="GO:0005737">
    <property type="term" value="C:cytoplasm"/>
    <property type="evidence" value="ECO:0007669"/>
    <property type="project" value="TreeGrafter"/>
</dbReference>
<dbReference type="PANTHER" id="PTHR30143">
    <property type="entry name" value="ACID HYDRATASE"/>
    <property type="match status" value="1"/>
</dbReference>
<gene>
    <name evidence="3" type="ORF">A374_06186</name>
</gene>
<sequence>MEWSDVADALWEAERRGNPISPLTQQLQEMSVEDAYYVQQLVAQKKQGLGQRMIGRKVGLTSVAMQHMLGVNEPDYGLLFDAMVIRNGGSVSLDALIAPKIEAEIGFVLKEPLAHRNVTFTDVLQATDYVVPTLEIIDSRIENWDITLADTVADNGSSALVVLGEQKTSIAGIDFRSSPMILSRNEKMIATGAGAAALGHPAQAIAWLANTLYERGMPLQAGELILPGALAAAETVLAGDQFTAQFGVLGDVCVSFV</sequence>
<evidence type="ECO:0000313" key="3">
    <source>
        <dbReference type="EMBL" id="EIT86165.1"/>
    </source>
</evidence>
<evidence type="ECO:0000256" key="1">
    <source>
        <dbReference type="ARBA" id="ARBA00023239"/>
    </source>
</evidence>
<dbReference type="EMBL" id="AKKV01000022">
    <property type="protein sequence ID" value="EIT86165.1"/>
    <property type="molecule type" value="Genomic_DNA"/>
</dbReference>
<keyword evidence="4" id="KW-1185">Reference proteome</keyword>
<proteinExistence type="predicted"/>
<name>I8UGY8_9BACL</name>
<accession>I8UGY8</accession>
<dbReference type="SUPFAM" id="SSF56529">
    <property type="entry name" value="FAH"/>
    <property type="match status" value="1"/>
</dbReference>
<dbReference type="InterPro" id="IPR050772">
    <property type="entry name" value="Hydratase-Decarb/MhpD_sf"/>
</dbReference>
<reference evidence="3 4" key="1">
    <citation type="journal article" date="2012" name="J. Bacteriol.">
        <title>Genome of Bacillus macauensis ZFHKF-1, a Long-Chain-Forming Bacterium.</title>
        <authorList>
            <person name="Cai L."/>
            <person name="Zhang T."/>
        </authorList>
    </citation>
    <scope>NUCLEOTIDE SEQUENCE [LARGE SCALE GENOMIC DNA]</scope>
    <source>
        <strain evidence="3 4">ZFHKF-1</strain>
    </source>
</reference>
<dbReference type="Gene3D" id="3.90.850.10">
    <property type="entry name" value="Fumarylacetoacetase-like, C-terminal domain"/>
    <property type="match status" value="1"/>
</dbReference>
<dbReference type="Pfam" id="PF01557">
    <property type="entry name" value="FAA_hydrolase"/>
    <property type="match status" value="1"/>
</dbReference>
<dbReference type="STRING" id="1196324.A374_06186"/>
<dbReference type="RefSeq" id="WP_007201334.1">
    <property type="nucleotide sequence ID" value="NZ_AKKV01000022.1"/>
</dbReference>
<dbReference type="GO" id="GO:0008684">
    <property type="term" value="F:2-oxopent-4-enoate hydratase activity"/>
    <property type="evidence" value="ECO:0007669"/>
    <property type="project" value="TreeGrafter"/>
</dbReference>
<evidence type="ECO:0000259" key="2">
    <source>
        <dbReference type="Pfam" id="PF01557"/>
    </source>
</evidence>
<keyword evidence="1" id="KW-0456">Lyase</keyword>
<feature type="domain" description="Fumarylacetoacetase-like C-terminal" evidence="2">
    <location>
        <begin position="85"/>
        <end position="253"/>
    </location>
</feature>
<dbReference type="AlphaFoldDB" id="I8UGY8"/>
<dbReference type="Proteomes" id="UP000004080">
    <property type="component" value="Unassembled WGS sequence"/>
</dbReference>
<dbReference type="PATRIC" id="fig|1196324.3.peg.1263"/>
<organism evidence="3 4">
    <name type="scientific">Fictibacillus macauensis ZFHKF-1</name>
    <dbReference type="NCBI Taxonomy" id="1196324"/>
    <lineage>
        <taxon>Bacteria</taxon>
        <taxon>Bacillati</taxon>
        <taxon>Bacillota</taxon>
        <taxon>Bacilli</taxon>
        <taxon>Bacillales</taxon>
        <taxon>Fictibacillaceae</taxon>
        <taxon>Fictibacillus</taxon>
    </lineage>
</organism>
<dbReference type="OrthoDB" id="9792137at2"/>
<protein>
    <submittedName>
        <fullName evidence="3">2-oxopent-4-enoate hydratase</fullName>
    </submittedName>
</protein>